<protein>
    <submittedName>
        <fullName evidence="1">Uncharacterized protein</fullName>
    </submittedName>
</protein>
<evidence type="ECO:0000313" key="1">
    <source>
        <dbReference type="EMBL" id="KAK5622743.1"/>
    </source>
</evidence>
<keyword evidence="2" id="KW-1185">Reference proteome</keyword>
<evidence type="ECO:0000313" key="2">
    <source>
        <dbReference type="Proteomes" id="UP001311232"/>
    </source>
</evidence>
<proteinExistence type="predicted"/>
<name>A0AAV9SNP2_9TELE</name>
<accession>A0AAV9SNP2</accession>
<dbReference type="AlphaFoldDB" id="A0AAV9SNP2"/>
<dbReference type="EMBL" id="JAHHUM010000081">
    <property type="protein sequence ID" value="KAK5622743.1"/>
    <property type="molecule type" value="Genomic_DNA"/>
</dbReference>
<dbReference type="Proteomes" id="UP001311232">
    <property type="component" value="Unassembled WGS sequence"/>
</dbReference>
<comment type="caution">
    <text evidence="1">The sequence shown here is derived from an EMBL/GenBank/DDBJ whole genome shotgun (WGS) entry which is preliminary data.</text>
</comment>
<sequence length="116" mass="13530">MSDYKNIKEHNGRSNSNSKPWRWLEIVDAIYSNRPVSCGLEAGLDSTSSLLEDMMCNGKGRRGDMTELDQEEEVNCQQRERHHNLQEETALCLEEIRQATEFYQVFLGVMGKWYRP</sequence>
<organism evidence="1 2">
    <name type="scientific">Crenichthys baileyi</name>
    <name type="common">White River springfish</name>
    <dbReference type="NCBI Taxonomy" id="28760"/>
    <lineage>
        <taxon>Eukaryota</taxon>
        <taxon>Metazoa</taxon>
        <taxon>Chordata</taxon>
        <taxon>Craniata</taxon>
        <taxon>Vertebrata</taxon>
        <taxon>Euteleostomi</taxon>
        <taxon>Actinopterygii</taxon>
        <taxon>Neopterygii</taxon>
        <taxon>Teleostei</taxon>
        <taxon>Neoteleostei</taxon>
        <taxon>Acanthomorphata</taxon>
        <taxon>Ovalentaria</taxon>
        <taxon>Atherinomorphae</taxon>
        <taxon>Cyprinodontiformes</taxon>
        <taxon>Goodeidae</taxon>
        <taxon>Crenichthys</taxon>
    </lineage>
</organism>
<reference evidence="1 2" key="1">
    <citation type="submission" date="2021-06" db="EMBL/GenBank/DDBJ databases">
        <authorList>
            <person name="Palmer J.M."/>
        </authorList>
    </citation>
    <scope>NUCLEOTIDE SEQUENCE [LARGE SCALE GENOMIC DNA]</scope>
    <source>
        <strain evidence="1 2">MEX-2019</strain>
        <tissue evidence="1">Muscle</tissue>
    </source>
</reference>
<gene>
    <name evidence="1" type="ORF">CRENBAI_025296</name>
</gene>